<evidence type="ECO:0000313" key="9">
    <source>
        <dbReference type="Ensembl" id="ENSCCRP00000041481.2"/>
    </source>
</evidence>
<reference evidence="9" key="1">
    <citation type="submission" date="2025-08" db="UniProtKB">
        <authorList>
            <consortium name="Ensembl"/>
        </authorList>
    </citation>
    <scope>IDENTIFICATION</scope>
</reference>
<dbReference type="Ensembl" id="ENSCCRT00000044968.2">
    <property type="protein sequence ID" value="ENSCCRP00000041481.2"/>
    <property type="gene ID" value="ENSCCRG00000022073.2"/>
</dbReference>
<dbReference type="PANTHER" id="PTHR10259:SF11">
    <property type="entry name" value="THIOPURINE S-METHYLTRANSFERASE"/>
    <property type="match status" value="1"/>
</dbReference>
<evidence type="ECO:0000256" key="1">
    <source>
        <dbReference type="ARBA" id="ARBA00000903"/>
    </source>
</evidence>
<comment type="subcellular location">
    <subcellularLocation>
        <location evidence="2">Cytoplasm</location>
    </subcellularLocation>
</comment>
<dbReference type="FunFam" id="3.40.50.150:FF:000101">
    <property type="entry name" value="Thiopurine S-methyltransferase"/>
    <property type="match status" value="1"/>
</dbReference>
<dbReference type="OMA" id="NTIPWHI"/>
<proteinExistence type="inferred from homology"/>
<keyword evidence="10" id="KW-1185">Reference proteome</keyword>
<dbReference type="SUPFAM" id="SSF53335">
    <property type="entry name" value="S-adenosyl-L-methionine-dependent methyltransferases"/>
    <property type="match status" value="1"/>
</dbReference>
<evidence type="ECO:0000256" key="6">
    <source>
        <dbReference type="ARBA" id="ARBA00022603"/>
    </source>
</evidence>
<dbReference type="InterPro" id="IPR008854">
    <property type="entry name" value="TPMT"/>
</dbReference>
<dbReference type="EC" id="2.1.1.67" evidence="4"/>
<comment type="similarity">
    <text evidence="3">Belongs to the class I-like SAM-binding methyltransferase superfamily. TPMT family.</text>
</comment>
<dbReference type="GO" id="GO:0008119">
    <property type="term" value="F:thiopurine S-methyltransferase activity"/>
    <property type="evidence" value="ECO:0007669"/>
    <property type="project" value="UniProtKB-EC"/>
</dbReference>
<dbReference type="PROSITE" id="PS51585">
    <property type="entry name" value="SAM_MT_TPMT"/>
    <property type="match status" value="1"/>
</dbReference>
<dbReference type="Gene3D" id="3.40.50.150">
    <property type="entry name" value="Vaccinia Virus protein VP39"/>
    <property type="match status" value="1"/>
</dbReference>
<keyword evidence="6" id="KW-0489">Methyltransferase</keyword>
<comment type="catalytic activity">
    <reaction evidence="1">
        <text>S-adenosyl-L-methionine + a thiopurine = S-adenosyl-L-homocysteine + a thiopurine S-methylether.</text>
        <dbReference type="EC" id="2.1.1.67"/>
    </reaction>
</comment>
<evidence type="ECO:0000256" key="3">
    <source>
        <dbReference type="ARBA" id="ARBA00008145"/>
    </source>
</evidence>
<evidence type="ECO:0000256" key="5">
    <source>
        <dbReference type="ARBA" id="ARBA00022490"/>
    </source>
</evidence>
<reference evidence="9" key="2">
    <citation type="submission" date="2025-09" db="UniProtKB">
        <authorList>
            <consortium name="Ensembl"/>
        </authorList>
    </citation>
    <scope>IDENTIFICATION</scope>
</reference>
<organism evidence="9 10">
    <name type="scientific">Cyprinus carpio carpio</name>
    <dbReference type="NCBI Taxonomy" id="630221"/>
    <lineage>
        <taxon>Eukaryota</taxon>
        <taxon>Metazoa</taxon>
        <taxon>Chordata</taxon>
        <taxon>Craniata</taxon>
        <taxon>Vertebrata</taxon>
        <taxon>Euteleostomi</taxon>
        <taxon>Actinopterygii</taxon>
        <taxon>Neopterygii</taxon>
        <taxon>Teleostei</taxon>
        <taxon>Ostariophysi</taxon>
        <taxon>Cypriniformes</taxon>
        <taxon>Cyprinidae</taxon>
        <taxon>Cyprininae</taxon>
        <taxon>Cyprinus</taxon>
    </lineage>
</organism>
<dbReference type="GO" id="GO:0032259">
    <property type="term" value="P:methylation"/>
    <property type="evidence" value="ECO:0007669"/>
    <property type="project" value="UniProtKB-KW"/>
</dbReference>
<dbReference type="InterPro" id="IPR029063">
    <property type="entry name" value="SAM-dependent_MTases_sf"/>
</dbReference>
<name>A0A8C1C0K5_CYPCA</name>
<dbReference type="Pfam" id="PF05724">
    <property type="entry name" value="TPMT"/>
    <property type="match status" value="1"/>
</dbReference>
<protein>
    <recommendedName>
        <fullName evidence="4">thiopurine S-methyltransferase</fullName>
        <ecNumber evidence="4">2.1.1.67</ecNumber>
    </recommendedName>
</protein>
<dbReference type="AlphaFoldDB" id="A0A8C1C0K5"/>
<evidence type="ECO:0000256" key="8">
    <source>
        <dbReference type="ARBA" id="ARBA00022691"/>
    </source>
</evidence>
<keyword evidence="5" id="KW-0963">Cytoplasm</keyword>
<dbReference type="Proteomes" id="UP001108240">
    <property type="component" value="Unplaced"/>
</dbReference>
<evidence type="ECO:0000256" key="2">
    <source>
        <dbReference type="ARBA" id="ARBA00004496"/>
    </source>
</evidence>
<evidence type="ECO:0000256" key="7">
    <source>
        <dbReference type="ARBA" id="ARBA00022679"/>
    </source>
</evidence>
<dbReference type="PANTHER" id="PTHR10259">
    <property type="entry name" value="THIOPURINE S-METHYLTRANSFERASE"/>
    <property type="match status" value="1"/>
</dbReference>
<sequence>MSAQANRVMALSEWEDRWNEGKTGFHRPEVHNLLENNLDKVICGRKEVRFFFPLCGKAVDMKWLADMGHTVVGVEISEKGIKQFFAEQNLAFNEEPVAAIPGANVFKSADGKISIYQCDLYKFSSAVAGKFGGIWDRGALVAINPCDRQKYATLLMSLMNNDCRYLLDTVEYNSELYKGPPFVVSEEDVKNEFGHRGRWARGDKLYVQLSHTRHVRKRLRPEQSGQQARRRKLTQHAYNCSLLATSTCSLSFSIFTILCQKPQA</sequence>
<accession>A0A8C1C0K5</accession>
<keyword evidence="8" id="KW-0949">S-adenosyl-L-methionine</keyword>
<keyword evidence="7" id="KW-0808">Transferase</keyword>
<evidence type="ECO:0000313" key="10">
    <source>
        <dbReference type="Proteomes" id="UP001108240"/>
    </source>
</evidence>
<dbReference type="GO" id="GO:0005737">
    <property type="term" value="C:cytoplasm"/>
    <property type="evidence" value="ECO:0007669"/>
    <property type="project" value="UniProtKB-SubCell"/>
</dbReference>
<dbReference type="GeneTree" id="ENSGT00390000016823"/>
<evidence type="ECO:0000256" key="4">
    <source>
        <dbReference type="ARBA" id="ARBA00011905"/>
    </source>
</evidence>